<dbReference type="Proteomes" id="UP001412067">
    <property type="component" value="Unassembled WGS sequence"/>
</dbReference>
<keyword evidence="1" id="KW-0732">Signal</keyword>
<accession>A0ABR2N1A7</accession>
<organism evidence="2 3">
    <name type="scientific">Platanthera guangdongensis</name>
    <dbReference type="NCBI Taxonomy" id="2320717"/>
    <lineage>
        <taxon>Eukaryota</taxon>
        <taxon>Viridiplantae</taxon>
        <taxon>Streptophyta</taxon>
        <taxon>Embryophyta</taxon>
        <taxon>Tracheophyta</taxon>
        <taxon>Spermatophyta</taxon>
        <taxon>Magnoliopsida</taxon>
        <taxon>Liliopsida</taxon>
        <taxon>Asparagales</taxon>
        <taxon>Orchidaceae</taxon>
        <taxon>Orchidoideae</taxon>
        <taxon>Orchideae</taxon>
        <taxon>Orchidinae</taxon>
        <taxon>Platanthera</taxon>
    </lineage>
</organism>
<dbReference type="EMBL" id="JBBWWR010000002">
    <property type="protein sequence ID" value="KAK8970270.1"/>
    <property type="molecule type" value="Genomic_DNA"/>
</dbReference>
<sequence length="55" mass="6326">MTLYGIMVAVMLFCEQFLSDLGKMFSWSYIVQVMQLRNQGIYLMSSLQKNLAVAI</sequence>
<protein>
    <submittedName>
        <fullName evidence="2">Uncharacterized protein</fullName>
    </submittedName>
</protein>
<proteinExistence type="predicted"/>
<feature type="chain" id="PRO_5047484808" evidence="1">
    <location>
        <begin position="20"/>
        <end position="55"/>
    </location>
</feature>
<comment type="caution">
    <text evidence="2">The sequence shown here is derived from an EMBL/GenBank/DDBJ whole genome shotgun (WGS) entry which is preliminary data.</text>
</comment>
<gene>
    <name evidence="2" type="ORF">KSP40_PGU022439</name>
</gene>
<keyword evidence="3" id="KW-1185">Reference proteome</keyword>
<evidence type="ECO:0000313" key="3">
    <source>
        <dbReference type="Proteomes" id="UP001412067"/>
    </source>
</evidence>
<name>A0ABR2N1A7_9ASPA</name>
<feature type="signal peptide" evidence="1">
    <location>
        <begin position="1"/>
        <end position="19"/>
    </location>
</feature>
<reference evidence="2 3" key="1">
    <citation type="journal article" date="2022" name="Nat. Plants">
        <title>Genomes of leafy and leafless Platanthera orchids illuminate the evolution of mycoheterotrophy.</title>
        <authorList>
            <person name="Li M.H."/>
            <person name="Liu K.W."/>
            <person name="Li Z."/>
            <person name="Lu H.C."/>
            <person name="Ye Q.L."/>
            <person name="Zhang D."/>
            <person name="Wang J.Y."/>
            <person name="Li Y.F."/>
            <person name="Zhong Z.M."/>
            <person name="Liu X."/>
            <person name="Yu X."/>
            <person name="Liu D.K."/>
            <person name="Tu X.D."/>
            <person name="Liu B."/>
            <person name="Hao Y."/>
            <person name="Liao X.Y."/>
            <person name="Jiang Y.T."/>
            <person name="Sun W.H."/>
            <person name="Chen J."/>
            <person name="Chen Y.Q."/>
            <person name="Ai Y."/>
            <person name="Zhai J.W."/>
            <person name="Wu S.S."/>
            <person name="Zhou Z."/>
            <person name="Hsiao Y.Y."/>
            <person name="Wu W.L."/>
            <person name="Chen Y.Y."/>
            <person name="Lin Y.F."/>
            <person name="Hsu J.L."/>
            <person name="Li C.Y."/>
            <person name="Wang Z.W."/>
            <person name="Zhao X."/>
            <person name="Zhong W.Y."/>
            <person name="Ma X.K."/>
            <person name="Ma L."/>
            <person name="Huang J."/>
            <person name="Chen G.Z."/>
            <person name="Huang M.Z."/>
            <person name="Huang L."/>
            <person name="Peng D.H."/>
            <person name="Luo Y.B."/>
            <person name="Zou S.Q."/>
            <person name="Chen S.P."/>
            <person name="Lan S."/>
            <person name="Tsai W.C."/>
            <person name="Van de Peer Y."/>
            <person name="Liu Z.J."/>
        </authorList>
    </citation>
    <scope>NUCLEOTIDE SEQUENCE [LARGE SCALE GENOMIC DNA]</scope>
    <source>
        <strain evidence="2">Lor288</strain>
    </source>
</reference>
<evidence type="ECO:0000313" key="2">
    <source>
        <dbReference type="EMBL" id="KAK8970270.1"/>
    </source>
</evidence>
<evidence type="ECO:0000256" key="1">
    <source>
        <dbReference type="SAM" id="SignalP"/>
    </source>
</evidence>